<evidence type="ECO:0000256" key="2">
    <source>
        <dbReference type="ARBA" id="ARBA00008481"/>
    </source>
</evidence>
<comment type="similarity">
    <text evidence="2 6">Belongs to the PqqB family.</text>
</comment>
<evidence type="ECO:0000259" key="7">
    <source>
        <dbReference type="Pfam" id="PF12706"/>
    </source>
</evidence>
<evidence type="ECO:0000313" key="8">
    <source>
        <dbReference type="EMBL" id="SMC40452.1"/>
    </source>
</evidence>
<dbReference type="Proteomes" id="UP000192656">
    <property type="component" value="Unassembled WGS sequence"/>
</dbReference>
<comment type="function">
    <text evidence="6">May be involved in the transport of PQQ or its precursor to the periplasm.</text>
</comment>
<organism evidence="8 9">
    <name type="scientific">Fulvimarina manganoxydans</name>
    <dbReference type="NCBI Taxonomy" id="937218"/>
    <lineage>
        <taxon>Bacteria</taxon>
        <taxon>Pseudomonadati</taxon>
        <taxon>Pseudomonadota</taxon>
        <taxon>Alphaproteobacteria</taxon>
        <taxon>Hyphomicrobiales</taxon>
        <taxon>Aurantimonadaceae</taxon>
        <taxon>Fulvimarina</taxon>
    </lineage>
</organism>
<dbReference type="UniPathway" id="UPA00539"/>
<dbReference type="SUPFAM" id="SSF56281">
    <property type="entry name" value="Metallo-hydrolase/oxidoreductase"/>
    <property type="match status" value="1"/>
</dbReference>
<evidence type="ECO:0000256" key="4">
    <source>
        <dbReference type="ARBA" id="ARBA00022448"/>
    </source>
</evidence>
<evidence type="ECO:0000256" key="1">
    <source>
        <dbReference type="ARBA" id="ARBA00004886"/>
    </source>
</evidence>
<feature type="domain" description="Metallo-beta-lactamase" evidence="7">
    <location>
        <begin position="31"/>
        <end position="254"/>
    </location>
</feature>
<dbReference type="AlphaFoldDB" id="A0A1W1YWJ3"/>
<keyword evidence="5 6" id="KW-0884">PQQ biosynthesis</keyword>
<evidence type="ECO:0000256" key="6">
    <source>
        <dbReference type="HAMAP-Rule" id="MF_00653"/>
    </source>
</evidence>
<dbReference type="InterPro" id="IPR036866">
    <property type="entry name" value="RibonucZ/Hydroxyglut_hydro"/>
</dbReference>
<dbReference type="Gene3D" id="3.60.15.10">
    <property type="entry name" value="Ribonuclease Z/Hydroxyacylglutathione hydrolase-like"/>
    <property type="match status" value="1"/>
</dbReference>
<proteinExistence type="inferred from homology"/>
<name>A0A1W1YWJ3_9HYPH</name>
<evidence type="ECO:0000256" key="5">
    <source>
        <dbReference type="ARBA" id="ARBA00022905"/>
    </source>
</evidence>
<sequence length="287" mass="30855">MCETCRLFWAGDKRVTARSQSSIAASADGETWLLLNASPDLRQQIMTLGPMRPDATPAADEGAKRASPIGAVLITNGDVDHTAGLLTLREKQTFSLYGTGGVLDIVGANSVFSVLDPAHVARRAIKMGEPFEPVAGLEVELFSVPGKVPLYLETDQVDVGEESEMTVGVRLSAHGRTSYYIPGCAHVPESLRERLRGADALLFDGTVFEDDEMSRAGVGAKTGRRMGHMPIAGEGGSLRAFNGLDIGSRIYIHINNTNPILIDGSREREAIEAEGWQVAYDGMEIEP</sequence>
<accession>A0A1W1YWJ3</accession>
<keyword evidence="9" id="KW-1185">Reference proteome</keyword>
<reference evidence="8 9" key="1">
    <citation type="submission" date="2017-04" db="EMBL/GenBank/DDBJ databases">
        <authorList>
            <person name="Afonso C.L."/>
            <person name="Miller P.J."/>
            <person name="Scott M.A."/>
            <person name="Spackman E."/>
            <person name="Goraichik I."/>
            <person name="Dimitrov K.M."/>
            <person name="Suarez D.L."/>
            <person name="Swayne D.E."/>
        </authorList>
    </citation>
    <scope>NUCLEOTIDE SEQUENCE [LARGE SCALE GENOMIC DNA]</scope>
    <source>
        <strain evidence="8 9">CGMCC 1.10972</strain>
    </source>
</reference>
<evidence type="ECO:0000313" key="9">
    <source>
        <dbReference type="Proteomes" id="UP000192656"/>
    </source>
</evidence>
<gene>
    <name evidence="6" type="primary">pqqB</name>
    <name evidence="8" type="ORF">SAMN06297251_10230</name>
</gene>
<comment type="pathway">
    <text evidence="1 6">Cofactor biosynthesis; pyrroloquinoline quinone biosynthesis.</text>
</comment>
<dbReference type="STRING" id="937218.SAMN06297251_10230"/>
<dbReference type="EMBL" id="FWXR01000002">
    <property type="protein sequence ID" value="SMC40452.1"/>
    <property type="molecule type" value="Genomic_DNA"/>
</dbReference>
<dbReference type="GO" id="GO:0018189">
    <property type="term" value="P:pyrroloquinoline quinone biosynthetic process"/>
    <property type="evidence" value="ECO:0007669"/>
    <property type="project" value="UniProtKB-UniRule"/>
</dbReference>
<dbReference type="InterPro" id="IPR001279">
    <property type="entry name" value="Metallo-B-lactamas"/>
</dbReference>
<dbReference type="Pfam" id="PF12706">
    <property type="entry name" value="Lactamase_B_2"/>
    <property type="match status" value="1"/>
</dbReference>
<dbReference type="HAMAP" id="MF_00653">
    <property type="entry name" value="PQQ_syn_PqqB"/>
    <property type="match status" value="1"/>
</dbReference>
<keyword evidence="4 6" id="KW-0813">Transport</keyword>
<dbReference type="InterPro" id="IPR011842">
    <property type="entry name" value="PQQ_synth_PqqB"/>
</dbReference>
<evidence type="ECO:0000256" key="3">
    <source>
        <dbReference type="ARBA" id="ARBA00015084"/>
    </source>
</evidence>
<protein>
    <recommendedName>
        <fullName evidence="3 6">Coenzyme PQQ synthesis protein B</fullName>
    </recommendedName>
    <alternativeName>
        <fullName evidence="6">Pyrroloquinoline quinone biosynthesis protein B</fullName>
    </alternativeName>
</protein>
<dbReference type="NCBIfam" id="TIGR02108">
    <property type="entry name" value="PQQ_syn_pqqB"/>
    <property type="match status" value="1"/>
</dbReference>